<gene>
    <name evidence="1" type="ORF">HMPREF0063_10551</name>
</gene>
<evidence type="ECO:0000313" key="2">
    <source>
        <dbReference type="Proteomes" id="UP000003111"/>
    </source>
</evidence>
<evidence type="ECO:0000313" key="1">
    <source>
        <dbReference type="EMBL" id="EFQ83835.1"/>
    </source>
</evidence>
<name>E2S9B1_9ACTN</name>
<dbReference type="Proteomes" id="UP000003111">
    <property type="component" value="Unassembled WGS sequence"/>
</dbReference>
<proteinExistence type="predicted"/>
<dbReference type="HOGENOM" id="CLU_3246104_0_0_11"/>
<comment type="caution">
    <text evidence="1">The sequence shown here is derived from an EMBL/GenBank/DDBJ whole genome shotgun (WGS) entry which is preliminary data.</text>
</comment>
<dbReference type="EMBL" id="ACLF03000003">
    <property type="protein sequence ID" value="EFQ83835.1"/>
    <property type="molecule type" value="Genomic_DNA"/>
</dbReference>
<reference evidence="1" key="1">
    <citation type="submission" date="2010-08" db="EMBL/GenBank/DDBJ databases">
        <authorList>
            <person name="Muzny D."/>
            <person name="Qin X."/>
            <person name="Buhay C."/>
            <person name="Dugan-Rocha S."/>
            <person name="Ding Y."/>
            <person name="Chen G."/>
            <person name="Hawes A."/>
            <person name="Holder M."/>
            <person name="Jhangiani S."/>
            <person name="Johnson A."/>
            <person name="Khan Z."/>
            <person name="Li Z."/>
            <person name="Liu W."/>
            <person name="Liu X."/>
            <person name="Perez L."/>
            <person name="Shen H."/>
            <person name="Wang Q."/>
            <person name="Watt J."/>
            <person name="Xi L."/>
            <person name="Xin Y."/>
            <person name="Zhou J."/>
            <person name="Deng J."/>
            <person name="Jiang H."/>
            <person name="Liu Y."/>
            <person name="Qu J."/>
            <person name="Song X.-Z."/>
            <person name="Zhang L."/>
            <person name="Villasana D."/>
            <person name="Johnson A."/>
            <person name="Liu J."/>
            <person name="Liyanage D."/>
            <person name="Lorensuhewa L."/>
            <person name="Robinson T."/>
            <person name="Song A."/>
            <person name="Song B.-B."/>
            <person name="Dinh H."/>
            <person name="Thornton R."/>
            <person name="Coyle M."/>
            <person name="Francisco L."/>
            <person name="Jackson L."/>
            <person name="Javaid M."/>
            <person name="Korchina V."/>
            <person name="Kovar C."/>
            <person name="Mata R."/>
            <person name="Mathew T."/>
            <person name="Ngo R."/>
            <person name="Nguyen L."/>
            <person name="Nguyen N."/>
            <person name="Okwuonu G."/>
            <person name="Ongeri F."/>
            <person name="Pham C."/>
            <person name="Simmons D."/>
            <person name="Wilczek-Boney K."/>
            <person name="Hale W."/>
            <person name="Jakkamsetti A."/>
            <person name="Pham P."/>
            <person name="Ruth R."/>
            <person name="San Lucas F."/>
            <person name="Warren J."/>
            <person name="Zhang J."/>
            <person name="Zhao Z."/>
            <person name="Zhou C."/>
            <person name="Zhu D."/>
            <person name="Lee S."/>
            <person name="Bess C."/>
            <person name="Blankenburg K."/>
            <person name="Forbes L."/>
            <person name="Fu Q."/>
            <person name="Gubbala S."/>
            <person name="Hirani K."/>
            <person name="Jayaseelan J.C."/>
            <person name="Lara F."/>
            <person name="Munidasa M."/>
            <person name="Palculict T."/>
            <person name="Patil S."/>
            <person name="Pu L.-L."/>
            <person name="Saada N."/>
            <person name="Tang L."/>
            <person name="Weissenberger G."/>
            <person name="Zhu Y."/>
            <person name="Hemphill L."/>
            <person name="Shang Y."/>
            <person name="Youmans B."/>
            <person name="Ayvaz T."/>
            <person name="Ross M."/>
            <person name="Santibanez J."/>
            <person name="Aqrawi P."/>
            <person name="Gross S."/>
            <person name="Joshi V."/>
            <person name="Fowler G."/>
            <person name="Nazareth L."/>
            <person name="Reid J."/>
            <person name="Worley K."/>
            <person name="Petrosino J."/>
            <person name="Highlander S."/>
            <person name="Gibbs R."/>
        </authorList>
    </citation>
    <scope>NUCLEOTIDE SEQUENCE [LARGE SCALE GENOMIC DNA]</scope>
    <source>
        <strain evidence="1">DSM 15272</strain>
    </source>
</reference>
<protein>
    <submittedName>
        <fullName evidence="1">Uncharacterized protein</fullName>
    </submittedName>
</protein>
<keyword evidence="2" id="KW-1185">Reference proteome</keyword>
<dbReference type="AlphaFoldDB" id="E2S9B1"/>
<sequence>MGFHVVVTERAADTEAMLTAQTIWLVERLHVDLGRARTMLCS</sequence>
<accession>E2S9B1</accession>
<organism evidence="1 2">
    <name type="scientific">Aeromicrobium marinum DSM 15272</name>
    <dbReference type="NCBI Taxonomy" id="585531"/>
    <lineage>
        <taxon>Bacteria</taxon>
        <taxon>Bacillati</taxon>
        <taxon>Actinomycetota</taxon>
        <taxon>Actinomycetes</taxon>
        <taxon>Propionibacteriales</taxon>
        <taxon>Nocardioidaceae</taxon>
        <taxon>Aeromicrobium</taxon>
    </lineage>
</organism>